<evidence type="ECO:0000313" key="4">
    <source>
        <dbReference type="EMBL" id="KAF2148165.1"/>
    </source>
</evidence>
<dbReference type="Gene3D" id="3.30.9.30">
    <property type="match status" value="1"/>
</dbReference>
<keyword evidence="3" id="KW-0503">Monooxygenase</keyword>
<accession>A0A9P4IUT9</accession>
<protein>
    <recommendedName>
        <fullName evidence="6">FAD-binding domain-containing protein</fullName>
    </recommendedName>
</protein>
<evidence type="ECO:0000256" key="3">
    <source>
        <dbReference type="ARBA" id="ARBA00023033"/>
    </source>
</evidence>
<dbReference type="InterPro" id="IPR036188">
    <property type="entry name" value="FAD/NAD-bd_sf"/>
</dbReference>
<evidence type="ECO:0000313" key="5">
    <source>
        <dbReference type="Proteomes" id="UP000799439"/>
    </source>
</evidence>
<reference evidence="4" key="1">
    <citation type="journal article" date="2020" name="Stud. Mycol.">
        <title>101 Dothideomycetes genomes: a test case for predicting lifestyles and emergence of pathogens.</title>
        <authorList>
            <person name="Haridas S."/>
            <person name="Albert R."/>
            <person name="Binder M."/>
            <person name="Bloem J."/>
            <person name="Labutti K."/>
            <person name="Salamov A."/>
            <person name="Andreopoulos B."/>
            <person name="Baker S."/>
            <person name="Barry K."/>
            <person name="Bills G."/>
            <person name="Bluhm B."/>
            <person name="Cannon C."/>
            <person name="Castanera R."/>
            <person name="Culley D."/>
            <person name="Daum C."/>
            <person name="Ezra D."/>
            <person name="Gonzalez J."/>
            <person name="Henrissat B."/>
            <person name="Kuo A."/>
            <person name="Liang C."/>
            <person name="Lipzen A."/>
            <person name="Lutzoni F."/>
            <person name="Magnuson J."/>
            <person name="Mondo S."/>
            <person name="Nolan M."/>
            <person name="Ohm R."/>
            <person name="Pangilinan J."/>
            <person name="Park H.-J."/>
            <person name="Ramirez L."/>
            <person name="Alfaro M."/>
            <person name="Sun H."/>
            <person name="Tritt A."/>
            <person name="Yoshinaga Y."/>
            <person name="Zwiers L.-H."/>
            <person name="Turgeon B."/>
            <person name="Goodwin S."/>
            <person name="Spatafora J."/>
            <person name="Crous P."/>
            <person name="Grigoriev I."/>
        </authorList>
    </citation>
    <scope>NUCLEOTIDE SEQUENCE</scope>
    <source>
        <strain evidence="4">CBS 260.36</strain>
    </source>
</reference>
<gene>
    <name evidence="4" type="ORF">K461DRAFT_272324</name>
</gene>
<dbReference type="EMBL" id="ML996094">
    <property type="protein sequence ID" value="KAF2148165.1"/>
    <property type="molecule type" value="Genomic_DNA"/>
</dbReference>
<dbReference type="SUPFAM" id="SSF51905">
    <property type="entry name" value="FAD/NAD(P)-binding domain"/>
    <property type="match status" value="1"/>
</dbReference>
<dbReference type="AlphaFoldDB" id="A0A9P4IUT9"/>
<dbReference type="InterPro" id="IPR050493">
    <property type="entry name" value="FAD-dep_Monooxygenase_BioMet"/>
</dbReference>
<dbReference type="PANTHER" id="PTHR13789:SF242">
    <property type="entry name" value="FAD-BINDING DOMAIN-CONTAINING PROTEIN"/>
    <property type="match status" value="1"/>
</dbReference>
<evidence type="ECO:0000256" key="2">
    <source>
        <dbReference type="ARBA" id="ARBA00023002"/>
    </source>
</evidence>
<dbReference type="Proteomes" id="UP000799439">
    <property type="component" value="Unassembled WGS sequence"/>
</dbReference>
<keyword evidence="2" id="KW-0560">Oxidoreductase</keyword>
<dbReference type="PANTHER" id="PTHR13789">
    <property type="entry name" value="MONOOXYGENASE"/>
    <property type="match status" value="1"/>
</dbReference>
<comment type="similarity">
    <text evidence="1">Belongs to the paxM FAD-dependent monooxygenase family.</text>
</comment>
<keyword evidence="5" id="KW-1185">Reference proteome</keyword>
<name>A0A9P4IUT9_9PEZI</name>
<dbReference type="OrthoDB" id="16820at2759"/>
<dbReference type="GO" id="GO:0004497">
    <property type="term" value="F:monooxygenase activity"/>
    <property type="evidence" value="ECO:0007669"/>
    <property type="project" value="UniProtKB-KW"/>
</dbReference>
<evidence type="ECO:0000256" key="1">
    <source>
        <dbReference type="ARBA" id="ARBA00007992"/>
    </source>
</evidence>
<proteinExistence type="inferred from homology"/>
<evidence type="ECO:0008006" key="6">
    <source>
        <dbReference type="Google" id="ProtNLM"/>
    </source>
</evidence>
<comment type="caution">
    <text evidence="4">The sequence shown here is derived from an EMBL/GenBank/DDBJ whole genome shotgun (WGS) entry which is preliminary data.</text>
</comment>
<sequence length="138" mass="15292">MFKSNHTLHATVMLNGGDELSADLVIGADGIRSQSRPILMGKSDPPIATGDLAYRVLLGTDHFKHDPELQPLPAKHEVHYWMGPGAHAVSYPLRKGSLMNVVLLVPDDMLEGVMTTHGIIEEMQALYEVWDRRIPKTL</sequence>
<organism evidence="4 5">
    <name type="scientific">Myriangium duriaei CBS 260.36</name>
    <dbReference type="NCBI Taxonomy" id="1168546"/>
    <lineage>
        <taxon>Eukaryota</taxon>
        <taxon>Fungi</taxon>
        <taxon>Dikarya</taxon>
        <taxon>Ascomycota</taxon>
        <taxon>Pezizomycotina</taxon>
        <taxon>Dothideomycetes</taxon>
        <taxon>Dothideomycetidae</taxon>
        <taxon>Myriangiales</taxon>
        <taxon>Myriangiaceae</taxon>
        <taxon>Myriangium</taxon>
    </lineage>
</organism>
<dbReference type="SUPFAM" id="SSF54373">
    <property type="entry name" value="FAD-linked reductases, C-terminal domain"/>
    <property type="match status" value="1"/>
</dbReference>